<evidence type="ECO:0000256" key="3">
    <source>
        <dbReference type="ARBA" id="ARBA00022676"/>
    </source>
</evidence>
<comment type="caution">
    <text evidence="10">The sequence shown here is derived from an EMBL/GenBank/DDBJ whole genome shotgun (WGS) entry which is preliminary data.</text>
</comment>
<accession>A0A0V1EBH3</accession>
<dbReference type="FunFam" id="3.40.50.2000:FF:000021">
    <property type="entry name" value="UDP-glucuronosyltransferase"/>
    <property type="match status" value="1"/>
</dbReference>
<dbReference type="SUPFAM" id="SSF53756">
    <property type="entry name" value="UDP-Glycosyltransferase/glycogen phosphorylase"/>
    <property type="match status" value="1"/>
</dbReference>
<feature type="region of interest" description="Disordered" evidence="8">
    <location>
        <begin position="1"/>
        <end position="23"/>
    </location>
</feature>
<evidence type="ECO:0000313" key="11">
    <source>
        <dbReference type="Proteomes" id="UP000054632"/>
    </source>
</evidence>
<dbReference type="Gene3D" id="3.40.50.2000">
    <property type="entry name" value="Glycogen Phosphorylase B"/>
    <property type="match status" value="1"/>
</dbReference>
<evidence type="ECO:0000256" key="5">
    <source>
        <dbReference type="ARBA" id="ARBA00047475"/>
    </source>
</evidence>
<dbReference type="EMBL" id="JYDR01000064">
    <property type="protein sequence ID" value="KRY70970.1"/>
    <property type="molecule type" value="Genomic_DNA"/>
</dbReference>
<keyword evidence="9" id="KW-0472">Membrane</keyword>
<dbReference type="PANTHER" id="PTHR48043:SF145">
    <property type="entry name" value="FI06409P-RELATED"/>
    <property type="match status" value="1"/>
</dbReference>
<feature type="coiled-coil region" evidence="7">
    <location>
        <begin position="448"/>
        <end position="475"/>
    </location>
</feature>
<evidence type="ECO:0000256" key="9">
    <source>
        <dbReference type="SAM" id="Phobius"/>
    </source>
</evidence>
<evidence type="ECO:0000256" key="6">
    <source>
        <dbReference type="RuleBase" id="RU003718"/>
    </source>
</evidence>
<evidence type="ECO:0000313" key="10">
    <source>
        <dbReference type="EMBL" id="KRY70970.1"/>
    </source>
</evidence>
<evidence type="ECO:0000256" key="2">
    <source>
        <dbReference type="ARBA" id="ARBA00012544"/>
    </source>
</evidence>
<dbReference type="AlphaFoldDB" id="A0A0V1EBH3"/>
<keyword evidence="4 6" id="KW-0808">Transferase</keyword>
<dbReference type="InterPro" id="IPR035595">
    <property type="entry name" value="UDP_glycos_trans_CS"/>
</dbReference>
<feature type="transmembrane region" description="Helical" evidence="9">
    <location>
        <begin position="35"/>
        <end position="53"/>
    </location>
</feature>
<reference evidence="10 11" key="1">
    <citation type="submission" date="2015-01" db="EMBL/GenBank/DDBJ databases">
        <title>Evolution of Trichinella species and genotypes.</title>
        <authorList>
            <person name="Korhonen P.K."/>
            <person name="Edoardo P."/>
            <person name="Giuseppe L.R."/>
            <person name="Gasser R.B."/>
        </authorList>
    </citation>
    <scope>NUCLEOTIDE SEQUENCE [LARGE SCALE GENOMIC DNA]</scope>
    <source>
        <strain evidence="10">ISS13</strain>
    </source>
</reference>
<organism evidence="10 11">
    <name type="scientific">Trichinella pseudospiralis</name>
    <name type="common">Parasitic roundworm</name>
    <dbReference type="NCBI Taxonomy" id="6337"/>
    <lineage>
        <taxon>Eukaryota</taxon>
        <taxon>Metazoa</taxon>
        <taxon>Ecdysozoa</taxon>
        <taxon>Nematoda</taxon>
        <taxon>Enoplea</taxon>
        <taxon>Dorylaimia</taxon>
        <taxon>Trichinellida</taxon>
        <taxon>Trichinellidae</taxon>
        <taxon>Trichinella</taxon>
    </lineage>
</organism>
<keyword evidence="9" id="KW-0812">Transmembrane</keyword>
<dbReference type="PANTHER" id="PTHR48043">
    <property type="entry name" value="EG:EG0003.4 PROTEIN-RELATED"/>
    <property type="match status" value="1"/>
</dbReference>
<evidence type="ECO:0000256" key="8">
    <source>
        <dbReference type="SAM" id="MobiDB-lite"/>
    </source>
</evidence>
<gene>
    <name evidence="10" type="primary">ugt-60</name>
    <name evidence="10" type="ORF">T4A_7569</name>
</gene>
<dbReference type="EC" id="2.4.1.17" evidence="2"/>
<dbReference type="GO" id="GO:0015020">
    <property type="term" value="F:glucuronosyltransferase activity"/>
    <property type="evidence" value="ECO:0007669"/>
    <property type="project" value="UniProtKB-EC"/>
</dbReference>
<dbReference type="Pfam" id="PF00201">
    <property type="entry name" value="UDPGT"/>
    <property type="match status" value="1"/>
</dbReference>
<dbReference type="CDD" id="cd03784">
    <property type="entry name" value="GT1_Gtf-like"/>
    <property type="match status" value="1"/>
</dbReference>
<dbReference type="PROSITE" id="PS00375">
    <property type="entry name" value="UDPGT"/>
    <property type="match status" value="1"/>
</dbReference>
<proteinExistence type="inferred from homology"/>
<evidence type="ECO:0000256" key="4">
    <source>
        <dbReference type="ARBA" id="ARBA00022679"/>
    </source>
</evidence>
<dbReference type="Proteomes" id="UP000054632">
    <property type="component" value="Unassembled WGS sequence"/>
</dbReference>
<comment type="similarity">
    <text evidence="1 6">Belongs to the UDP-glycosyltransferase family.</text>
</comment>
<keyword evidence="3 6" id="KW-0328">Glycosyltransferase</keyword>
<dbReference type="InterPro" id="IPR050271">
    <property type="entry name" value="UDP-glycosyltransferase"/>
</dbReference>
<protein>
    <recommendedName>
        <fullName evidence="2">glucuronosyltransferase</fullName>
        <ecNumber evidence="2">2.4.1.17</ecNumber>
    </recommendedName>
</protein>
<keyword evidence="7" id="KW-0175">Coiled coil</keyword>
<dbReference type="InterPro" id="IPR002213">
    <property type="entry name" value="UDP_glucos_trans"/>
</dbReference>
<keyword evidence="9" id="KW-1133">Transmembrane helix</keyword>
<evidence type="ECO:0000256" key="1">
    <source>
        <dbReference type="ARBA" id="ARBA00009995"/>
    </source>
</evidence>
<evidence type="ECO:0000256" key="7">
    <source>
        <dbReference type="SAM" id="Coils"/>
    </source>
</evidence>
<name>A0A0V1EBH3_TRIPS</name>
<comment type="catalytic activity">
    <reaction evidence="5">
        <text>glucuronate acceptor + UDP-alpha-D-glucuronate = acceptor beta-D-glucuronoside + UDP + H(+)</text>
        <dbReference type="Rhea" id="RHEA:21032"/>
        <dbReference type="ChEBI" id="CHEBI:15378"/>
        <dbReference type="ChEBI" id="CHEBI:58052"/>
        <dbReference type="ChEBI" id="CHEBI:58223"/>
        <dbReference type="ChEBI" id="CHEBI:132367"/>
        <dbReference type="ChEBI" id="CHEBI:132368"/>
        <dbReference type="EC" id="2.4.1.17"/>
    </reaction>
</comment>
<sequence length="547" mass="62128">MLKQNRSSSSSANQSEHKYNNRVHKQITRTMQITITLYVSICLTYGFISELFAKEFRSNVLHFAFGISKSHVLFNERLANVLSENGYNVHIVFAPAAPGVDLPDFRNNKNVEVIKINFTTTDIFLTLGKQWQKNIFKKDSVRNIFAVGRMFQKLLIDSCKILSKSSALKQQIETIQYDVLLTYCLDICPLAFGWKGKIPKTICISPSTVIFESVASIVGTPIRPSFIPNGGSAYSDKMTFFDRLCNSLLSFLMLMYPQLPISAHKIEENIFKTVHGNDYKSIKELNSNIAGMLINGEASLEFPRPLLPTVIYLGDLLPPKSSQLSTEWQHVVEAENAGIILFSFGSVINANFIPWEIKKELLDAFSRFPNYTIVCKLSVDESHKYHLPPNVKLFNWIPQRELLDHPKLKLFITHGGYNSLLETAKVGVPMITIPLFGDQMSNALRAERKKLSLVINKLEITSENLEKKMKILLEDKTYFDRAKQFAGFIHDKPLSNADMLIRYMDITIRRQKIIKSAVLNLNTIQEFNLDSVILATSAFLVLLSLVR</sequence>